<keyword evidence="1" id="KW-0472">Membrane</keyword>
<organism evidence="2 3">
    <name type="scientific">Paenibacillus lautus</name>
    <name type="common">Bacillus lautus</name>
    <dbReference type="NCBI Taxonomy" id="1401"/>
    <lineage>
        <taxon>Bacteria</taxon>
        <taxon>Bacillati</taxon>
        <taxon>Bacillota</taxon>
        <taxon>Bacilli</taxon>
        <taxon>Bacillales</taxon>
        <taxon>Paenibacillaceae</taxon>
        <taxon>Paenibacillus</taxon>
    </lineage>
</organism>
<protein>
    <recommendedName>
        <fullName evidence="4">DUF4179 domain-containing protein</fullName>
    </recommendedName>
</protein>
<keyword evidence="1" id="KW-1133">Transmembrane helix</keyword>
<dbReference type="RefSeq" id="WP_076326734.1">
    <property type="nucleotide sequence ID" value="NZ_MRTF01000034.1"/>
</dbReference>
<evidence type="ECO:0008006" key="4">
    <source>
        <dbReference type="Google" id="ProtNLM"/>
    </source>
</evidence>
<accession>A0A1R1A932</accession>
<dbReference type="EMBL" id="MRTF01000034">
    <property type="protein sequence ID" value="OME82051.1"/>
    <property type="molecule type" value="Genomic_DNA"/>
</dbReference>
<sequence>MSNNIKQAIEEIPIPAMLHERSLMGIHQAKEEWDVALAAPKKRKRVMNRMVAASLIGVLSISAAVTFNPHLSAAIQRALQFIPGIGVVQESSTDSYMLTEPVDIKLSNHDVTITSMLVQKDMTTIELNAYTESSYKINIISESGEVYKSSYVSTYGGDAFSKITHKFYGHVDIKDYAQLSFDDFKKEVFTIPLSKVDSIDSLNAIGNSMESHDLEITAIPTPAGHKGRIFLSTEHSNPFRYNEHSSAEKGDLIILNENISVTDEFGNDYPIDNKGTWIPFKDIYFNLGGSDVKKYTLTIPQLMSVGHEEANFSINVPDGQEGQLNQSFDIAGYSVELTKFKKFKSPDNRDLIEIYVEMPNTQQLNRSLKDFDVSIDTTLGSYKARDATTGVLKSFSVSYDPNDSGKLDVTVSKPIIDMMGPWKFEIAADKFKSKQVVEHE</sequence>
<dbReference type="STRING" id="1401.BK123_34230"/>
<keyword evidence="1" id="KW-0812">Transmembrane</keyword>
<dbReference type="OrthoDB" id="2588128at2"/>
<proteinExistence type="predicted"/>
<reference evidence="2 3" key="1">
    <citation type="submission" date="2016-11" db="EMBL/GenBank/DDBJ databases">
        <title>Paenibacillus species isolates.</title>
        <authorList>
            <person name="Beno S.M."/>
        </authorList>
    </citation>
    <scope>NUCLEOTIDE SEQUENCE [LARGE SCALE GENOMIC DNA]</scope>
    <source>
        <strain evidence="2 3">FSL F4-0100</strain>
    </source>
</reference>
<dbReference type="AlphaFoldDB" id="A0A1R1A932"/>
<name>A0A1R1A932_PAELA</name>
<evidence type="ECO:0000313" key="3">
    <source>
        <dbReference type="Proteomes" id="UP000187074"/>
    </source>
</evidence>
<evidence type="ECO:0000256" key="1">
    <source>
        <dbReference type="SAM" id="Phobius"/>
    </source>
</evidence>
<dbReference type="Proteomes" id="UP000187074">
    <property type="component" value="Unassembled WGS sequence"/>
</dbReference>
<evidence type="ECO:0000313" key="2">
    <source>
        <dbReference type="EMBL" id="OME82051.1"/>
    </source>
</evidence>
<comment type="caution">
    <text evidence="2">The sequence shown here is derived from an EMBL/GenBank/DDBJ whole genome shotgun (WGS) entry which is preliminary data.</text>
</comment>
<feature type="transmembrane region" description="Helical" evidence="1">
    <location>
        <begin position="50"/>
        <end position="67"/>
    </location>
</feature>
<gene>
    <name evidence="2" type="ORF">BK123_34230</name>
</gene>